<dbReference type="Gene3D" id="2.60.40.10">
    <property type="entry name" value="Immunoglobulins"/>
    <property type="match status" value="1"/>
</dbReference>
<keyword evidence="4" id="KW-0249">Electron transport</keyword>
<keyword evidence="7" id="KW-0472">Membrane</keyword>
<dbReference type="InterPro" id="IPR017896">
    <property type="entry name" value="4Fe4S_Fe-S-bd"/>
</dbReference>
<dbReference type="InterPro" id="IPR009051">
    <property type="entry name" value="Helical_ferredxn"/>
</dbReference>
<dbReference type="GO" id="GO:0046872">
    <property type="term" value="F:metal ion binding"/>
    <property type="evidence" value="ECO:0007669"/>
    <property type="project" value="UniProtKB-KW"/>
</dbReference>
<feature type="domain" description="4Fe-4S ferredoxin-type" evidence="8">
    <location>
        <begin position="258"/>
        <end position="286"/>
    </location>
</feature>
<dbReference type="NCBIfam" id="TIGR02745">
    <property type="entry name" value="ccoG_rdxA_fixG"/>
    <property type="match status" value="1"/>
</dbReference>
<dbReference type="InterPro" id="IPR051684">
    <property type="entry name" value="Electron_Trans/Redox"/>
</dbReference>
<evidence type="ECO:0000256" key="3">
    <source>
        <dbReference type="ARBA" id="ARBA00022723"/>
    </source>
</evidence>
<organism evidence="9 10">
    <name type="scientific">Thalassolituus oleivorans MIL-1</name>
    <dbReference type="NCBI Taxonomy" id="1298593"/>
    <lineage>
        <taxon>Bacteria</taxon>
        <taxon>Pseudomonadati</taxon>
        <taxon>Pseudomonadota</taxon>
        <taxon>Gammaproteobacteria</taxon>
        <taxon>Oceanospirillales</taxon>
        <taxon>Oceanospirillaceae</taxon>
        <taxon>Thalassolituus</taxon>
    </lineage>
</organism>
<name>M5DT74_9GAMM</name>
<evidence type="ECO:0000256" key="7">
    <source>
        <dbReference type="SAM" id="Phobius"/>
    </source>
</evidence>
<reference evidence="9 10" key="1">
    <citation type="journal article" date="2013" name="Genome Announc.">
        <title>Genome Sequence of Thalassolituus oleivorans MIL-1 (DSM 14913T).</title>
        <authorList>
            <person name="Golyshin P.N."/>
            <person name="Werner J."/>
            <person name="Chernikova T.N."/>
            <person name="Tran H."/>
            <person name="Ferrer M."/>
            <person name="Yakimov M.M."/>
            <person name="Teeling H."/>
            <person name="Golyshina O.V."/>
        </authorList>
    </citation>
    <scope>NUCLEOTIDE SEQUENCE [LARGE SCALE GENOMIC DNA]</scope>
    <source>
        <strain evidence="9 10">MIL-1</strain>
    </source>
</reference>
<feature type="transmembrane region" description="Helical" evidence="7">
    <location>
        <begin position="335"/>
        <end position="354"/>
    </location>
</feature>
<evidence type="ECO:0000313" key="10">
    <source>
        <dbReference type="Proteomes" id="UP000011866"/>
    </source>
</evidence>
<keyword evidence="10" id="KW-1185">Reference proteome</keyword>
<feature type="transmembrane region" description="Helical" evidence="7">
    <location>
        <begin position="190"/>
        <end position="209"/>
    </location>
</feature>
<keyword evidence="6" id="KW-0411">Iron-sulfur</keyword>
<evidence type="ECO:0000256" key="2">
    <source>
        <dbReference type="ARBA" id="ARBA00022485"/>
    </source>
</evidence>
<evidence type="ECO:0000256" key="5">
    <source>
        <dbReference type="ARBA" id="ARBA00023004"/>
    </source>
</evidence>
<gene>
    <name evidence="9" type="ORF">TOL_2003</name>
</gene>
<feature type="transmembrane region" description="Helical" evidence="7">
    <location>
        <begin position="40"/>
        <end position="57"/>
    </location>
</feature>
<dbReference type="PATRIC" id="fig|1298593.3.peg.1909"/>
<dbReference type="InterPro" id="IPR032879">
    <property type="entry name" value="FixG_C"/>
</dbReference>
<dbReference type="FunFam" id="1.10.1060.10:FF:000015">
    <property type="entry name" value="Cytochrome c oxidase accessory protein CcoG"/>
    <property type="match status" value="1"/>
</dbReference>
<dbReference type="InterPro" id="IPR013783">
    <property type="entry name" value="Ig-like_fold"/>
</dbReference>
<keyword evidence="5" id="KW-0408">Iron</keyword>
<dbReference type="Proteomes" id="UP000011866">
    <property type="component" value="Chromosome"/>
</dbReference>
<dbReference type="Pfam" id="PF11614">
    <property type="entry name" value="FixG_C"/>
    <property type="match status" value="1"/>
</dbReference>
<dbReference type="Gene3D" id="1.10.1060.10">
    <property type="entry name" value="Alpha-helical ferredoxin"/>
    <property type="match status" value="1"/>
</dbReference>
<dbReference type="InterPro" id="IPR017900">
    <property type="entry name" value="4Fe4S_Fe_S_CS"/>
</dbReference>
<dbReference type="STRING" id="187493.CN03_08320"/>
<dbReference type="SUPFAM" id="SSF54862">
    <property type="entry name" value="4Fe-4S ferredoxins"/>
    <property type="match status" value="1"/>
</dbReference>
<dbReference type="PANTHER" id="PTHR30176">
    <property type="entry name" value="FERREDOXIN-TYPE PROTEIN NAPH"/>
    <property type="match status" value="1"/>
</dbReference>
<dbReference type="AlphaFoldDB" id="M5DT74"/>
<sequence>MSQIPVKNVTPEPELQSMYKKREKIYVRAISGVFQKIRSWSLWALMLGYFGTAWLNWGDRQAILFDLPERKFHILGMTFWPQDFVLLSSILIICAFGLFTITNLAGRIWCGYTCPQSAWSFIFMWIEERVEGTRNARIKLDKEPMSATKFRKKAIKHIGWIVVAVWTGVTFVGYFTPIRELVPDFFTLNINGWALFWILFFGVATYINAGWMREQVCIYMCPYARFQSVMYDNDTLAVSYDYNRGEPRGKRSKKVENQEEQAKLGDCVDCSLCVQVCPVGIDIRDGLQYQCIGCALCIDACDSIMEKLDKPKGLIRYTTENNLEGKKTHIMRPRLFGYAAVLLTMMGALTYTIATRTPFQLDIERDRGQLYQLTANDTVRNSYTLKMINMSQEPHIYVLKMEGLEHYKMDGLTEYTLRVNELKEVIVDLEIDPEKAKLPSSKTDIEFVVYDKDTGEEIAREESRFIAPRG</sequence>
<dbReference type="PROSITE" id="PS51379">
    <property type="entry name" value="4FE4S_FER_2"/>
    <property type="match status" value="1"/>
</dbReference>
<dbReference type="InterPro" id="IPR014116">
    <property type="entry name" value="Cyt_c_oxidase_cbb3_FixG"/>
</dbReference>
<evidence type="ECO:0000256" key="4">
    <source>
        <dbReference type="ARBA" id="ARBA00022982"/>
    </source>
</evidence>
<keyword evidence="3" id="KW-0479">Metal-binding</keyword>
<accession>M5DT74</accession>
<dbReference type="PROSITE" id="PS00198">
    <property type="entry name" value="4FE4S_FER_1"/>
    <property type="match status" value="1"/>
</dbReference>
<dbReference type="PANTHER" id="PTHR30176:SF3">
    <property type="entry name" value="FERREDOXIN-TYPE PROTEIN NAPH"/>
    <property type="match status" value="1"/>
</dbReference>
<evidence type="ECO:0000259" key="8">
    <source>
        <dbReference type="PROSITE" id="PS51379"/>
    </source>
</evidence>
<dbReference type="EMBL" id="HF680312">
    <property type="protein sequence ID" value="CCU72412.1"/>
    <property type="molecule type" value="Genomic_DNA"/>
</dbReference>
<keyword evidence="2" id="KW-0004">4Fe-4S</keyword>
<dbReference type="eggNOG" id="COG0348">
    <property type="taxonomic scope" value="Bacteria"/>
</dbReference>
<keyword evidence="7" id="KW-0812">Transmembrane</keyword>
<dbReference type="GeneID" id="79176831"/>
<evidence type="ECO:0000256" key="6">
    <source>
        <dbReference type="ARBA" id="ARBA00023014"/>
    </source>
</evidence>
<dbReference type="HOGENOM" id="CLU_032118_0_0_6"/>
<evidence type="ECO:0000256" key="1">
    <source>
        <dbReference type="ARBA" id="ARBA00022448"/>
    </source>
</evidence>
<keyword evidence="1" id="KW-0813">Transport</keyword>
<dbReference type="KEGG" id="tol:TOL_2003"/>
<dbReference type="GO" id="GO:0051539">
    <property type="term" value="F:4 iron, 4 sulfur cluster binding"/>
    <property type="evidence" value="ECO:0007669"/>
    <property type="project" value="UniProtKB-KW"/>
</dbReference>
<proteinExistence type="predicted"/>
<evidence type="ECO:0000313" key="9">
    <source>
        <dbReference type="EMBL" id="CCU72412.1"/>
    </source>
</evidence>
<dbReference type="Pfam" id="PF13746">
    <property type="entry name" value="Fer4_18"/>
    <property type="match status" value="1"/>
</dbReference>
<dbReference type="GO" id="GO:0005886">
    <property type="term" value="C:plasma membrane"/>
    <property type="evidence" value="ECO:0007669"/>
    <property type="project" value="TreeGrafter"/>
</dbReference>
<keyword evidence="7" id="KW-1133">Transmembrane helix</keyword>
<protein>
    <submittedName>
        <fullName evidence="9">Polyferredoxin</fullName>
    </submittedName>
</protein>
<feature type="transmembrane region" description="Helical" evidence="7">
    <location>
        <begin position="77"/>
        <end position="99"/>
    </location>
</feature>
<dbReference type="RefSeq" id="WP_015487132.1">
    <property type="nucleotide sequence ID" value="NC_020888.1"/>
</dbReference>
<feature type="transmembrane region" description="Helical" evidence="7">
    <location>
        <begin position="158"/>
        <end position="178"/>
    </location>
</feature>